<reference evidence="4 5" key="1">
    <citation type="submission" date="2015-12" db="EMBL/GenBank/DDBJ databases">
        <title>Genome sequence of Aneurinibacillus soli.</title>
        <authorList>
            <person name="Lee J.S."/>
            <person name="Lee K.C."/>
            <person name="Kim K.K."/>
            <person name="Lee B.W."/>
        </authorList>
    </citation>
    <scope>NUCLEOTIDE SEQUENCE [LARGE SCALE GENOMIC DNA]</scope>
    <source>
        <strain evidence="4 5">CB4</strain>
    </source>
</reference>
<dbReference type="Pfam" id="PF00005">
    <property type="entry name" value="ABC_tran"/>
    <property type="match status" value="1"/>
</dbReference>
<dbReference type="Proteomes" id="UP000217696">
    <property type="component" value="Chromosome"/>
</dbReference>
<dbReference type="KEGG" id="asoc:CB4_01502"/>
<dbReference type="SMART" id="SM00382">
    <property type="entry name" value="AAA"/>
    <property type="match status" value="1"/>
</dbReference>
<dbReference type="RefSeq" id="WP_096464570.1">
    <property type="nucleotide sequence ID" value="NZ_AP017312.1"/>
</dbReference>
<dbReference type="EMBL" id="AP017312">
    <property type="protein sequence ID" value="BAU27328.1"/>
    <property type="molecule type" value="Genomic_DNA"/>
</dbReference>
<accession>A0A0U5AZ92</accession>
<protein>
    <submittedName>
        <fullName evidence="4">Bicarbonate transport ATP-binding protein CmpD</fullName>
        <ecNumber evidence="4">3.6.3.-</ecNumber>
    </submittedName>
</protein>
<evidence type="ECO:0000256" key="2">
    <source>
        <dbReference type="ARBA" id="ARBA00022741"/>
    </source>
</evidence>
<dbReference type="AlphaFoldDB" id="A0A0U5AZ92"/>
<dbReference type="SUPFAM" id="SSF52540">
    <property type="entry name" value="P-loop containing nucleoside triphosphate hydrolases"/>
    <property type="match status" value="1"/>
</dbReference>
<dbReference type="OrthoDB" id="18967at2"/>
<organism evidence="4 5">
    <name type="scientific">Aneurinibacillus soli</name>
    <dbReference type="NCBI Taxonomy" id="1500254"/>
    <lineage>
        <taxon>Bacteria</taxon>
        <taxon>Bacillati</taxon>
        <taxon>Bacillota</taxon>
        <taxon>Bacilli</taxon>
        <taxon>Bacillales</taxon>
        <taxon>Paenibacillaceae</taxon>
        <taxon>Aneurinibacillus group</taxon>
        <taxon>Aneurinibacillus</taxon>
    </lineage>
</organism>
<dbReference type="InterPro" id="IPR027417">
    <property type="entry name" value="P-loop_NTPase"/>
</dbReference>
<keyword evidence="5" id="KW-1185">Reference proteome</keyword>
<sequence length="248" mass="27400">MLAVHQLTYQYPESSTPVLDNISFAVQPGEFVSLIGASGSGKSTIFRLISGLAEPNAGSIKIGGIQEKNRLGKVALMPQKDLLLPWRTVLDNILLPAEIAGRPKEEATRQAQEWIIRAGLSGYADAYPSRLSGGMRQRVSFLRTIMTGADVLLLDEPFGALDTLTRQEMQAWLLSIWEQLGKTVLFITHDIEEAVLVSDRVLVLRSGDNCVDVPIGLGRPRTKDMVFTPELAAYRQQLTHMISGRERE</sequence>
<evidence type="ECO:0000256" key="3">
    <source>
        <dbReference type="ARBA" id="ARBA00022840"/>
    </source>
</evidence>
<keyword evidence="2" id="KW-0547">Nucleotide-binding</keyword>
<proteinExistence type="predicted"/>
<dbReference type="EC" id="3.6.3.-" evidence="4"/>
<dbReference type="PANTHER" id="PTHR42788:SF2">
    <property type="entry name" value="ABC TRANSPORTER ATP-BINDING PROTEIN"/>
    <property type="match status" value="1"/>
</dbReference>
<dbReference type="Gene3D" id="3.40.50.300">
    <property type="entry name" value="P-loop containing nucleotide triphosphate hydrolases"/>
    <property type="match status" value="1"/>
</dbReference>
<dbReference type="InterPro" id="IPR050166">
    <property type="entry name" value="ABC_transporter_ATP-bind"/>
</dbReference>
<evidence type="ECO:0000313" key="5">
    <source>
        <dbReference type="Proteomes" id="UP000217696"/>
    </source>
</evidence>
<keyword evidence="1" id="KW-0813">Transport</keyword>
<dbReference type="PANTHER" id="PTHR42788">
    <property type="entry name" value="TAURINE IMPORT ATP-BINDING PROTEIN-RELATED"/>
    <property type="match status" value="1"/>
</dbReference>
<dbReference type="GO" id="GO:0005524">
    <property type="term" value="F:ATP binding"/>
    <property type="evidence" value="ECO:0007669"/>
    <property type="project" value="UniProtKB-KW"/>
</dbReference>
<dbReference type="InterPro" id="IPR003439">
    <property type="entry name" value="ABC_transporter-like_ATP-bd"/>
</dbReference>
<dbReference type="InterPro" id="IPR003593">
    <property type="entry name" value="AAA+_ATPase"/>
</dbReference>
<name>A0A0U5AZ92_9BACL</name>
<dbReference type="InterPro" id="IPR017871">
    <property type="entry name" value="ABC_transporter-like_CS"/>
</dbReference>
<evidence type="ECO:0000256" key="1">
    <source>
        <dbReference type="ARBA" id="ARBA00022448"/>
    </source>
</evidence>
<dbReference type="PROSITE" id="PS00211">
    <property type="entry name" value="ABC_TRANSPORTER_1"/>
    <property type="match status" value="1"/>
</dbReference>
<dbReference type="GO" id="GO:0016887">
    <property type="term" value="F:ATP hydrolysis activity"/>
    <property type="evidence" value="ECO:0007669"/>
    <property type="project" value="InterPro"/>
</dbReference>
<dbReference type="CDD" id="cd03293">
    <property type="entry name" value="ABC_NrtD_SsuB_transporters"/>
    <property type="match status" value="1"/>
</dbReference>
<dbReference type="PROSITE" id="PS50893">
    <property type="entry name" value="ABC_TRANSPORTER_2"/>
    <property type="match status" value="1"/>
</dbReference>
<evidence type="ECO:0000313" key="4">
    <source>
        <dbReference type="EMBL" id="BAU27328.1"/>
    </source>
</evidence>
<keyword evidence="4" id="KW-0378">Hydrolase</keyword>
<gene>
    <name evidence="4" type="primary">cmpD_1</name>
    <name evidence="4" type="ORF">CB4_01502</name>
</gene>
<keyword evidence="3 4" id="KW-0067">ATP-binding</keyword>